<accession>A0A1C5AW72</accession>
<keyword evidence="3" id="KW-1185">Reference proteome</keyword>
<name>A0A1C5AW72_9ACTN</name>
<evidence type="ECO:0000313" key="3">
    <source>
        <dbReference type="Proteomes" id="UP000198797"/>
    </source>
</evidence>
<dbReference type="EMBL" id="FMCU01000035">
    <property type="protein sequence ID" value="SCF49475.1"/>
    <property type="molecule type" value="Genomic_DNA"/>
</dbReference>
<reference evidence="3" key="1">
    <citation type="submission" date="2016-06" db="EMBL/GenBank/DDBJ databases">
        <authorList>
            <person name="Varghese N."/>
            <person name="Submissions Spin"/>
        </authorList>
    </citation>
    <scope>NUCLEOTIDE SEQUENCE [LARGE SCALE GENOMIC DNA]</scope>
    <source>
        <strain evidence="3">DSM 44100</strain>
    </source>
</reference>
<dbReference type="RefSeq" id="WP_091254427.1">
    <property type="nucleotide sequence ID" value="NZ_FMCU01000035.1"/>
</dbReference>
<dbReference type="OrthoDB" id="436461at2"/>
<feature type="coiled-coil region" evidence="1">
    <location>
        <begin position="106"/>
        <end position="154"/>
    </location>
</feature>
<proteinExistence type="predicted"/>
<dbReference type="STRING" id="121616.GA0070216_1354"/>
<sequence>MHHLAGRLGPIRDDLEPARRRFALELRSLFGELGVSVRGYAGQQDIHATLVTRYLNGEVMPSEEFVLDLVAAVEHRRGGSRRIDTSELLSARRAASDARPRGWGNATRLRKEITEARNTARVAQADLQELMKDYAAAQNRIAEMERLLASLRGNAIPERAITAGPHWNFNRDVLLTRGATGPYVAAIDLATDQILGGLADPAAPILSSTEARVFVPAQSGKTAYVSALAAKAMDAGYRLILVISPPLNALRSQLQARLQDSLAAVPDGGAPLLWVTSDKAEFKPSLLRLQAMQFEKAEPDLPLYEAANLGNTMARLLVVKKNVSVLRQIGSMFSALRNPLSEVSALVIDADGRPMLPGSAMERTMARLKSALPRAQHVTFAALEPTEADSPNGFMMWLPRPPDVTSGADHADVLP</sequence>
<keyword evidence="1" id="KW-0175">Coiled coil</keyword>
<protein>
    <submittedName>
        <fullName evidence="2">Uncharacterized protein</fullName>
    </submittedName>
</protein>
<dbReference type="Proteomes" id="UP000198797">
    <property type="component" value="Unassembled WGS sequence"/>
</dbReference>
<dbReference type="AlphaFoldDB" id="A0A1C5AW72"/>
<evidence type="ECO:0000313" key="2">
    <source>
        <dbReference type="EMBL" id="SCF49475.1"/>
    </source>
</evidence>
<gene>
    <name evidence="2" type="ORF">GA0070216_1354</name>
</gene>
<organism evidence="2 3">
    <name type="scientific">Micromonospora matsumotoense</name>
    <dbReference type="NCBI Taxonomy" id="121616"/>
    <lineage>
        <taxon>Bacteria</taxon>
        <taxon>Bacillati</taxon>
        <taxon>Actinomycetota</taxon>
        <taxon>Actinomycetes</taxon>
        <taxon>Micromonosporales</taxon>
        <taxon>Micromonosporaceae</taxon>
        <taxon>Micromonospora</taxon>
    </lineage>
</organism>
<evidence type="ECO:0000256" key="1">
    <source>
        <dbReference type="SAM" id="Coils"/>
    </source>
</evidence>